<organism evidence="2 3">
    <name type="scientific">Vreelandella populi</name>
    <dbReference type="NCBI Taxonomy" id="2498858"/>
    <lineage>
        <taxon>Bacteria</taxon>
        <taxon>Pseudomonadati</taxon>
        <taxon>Pseudomonadota</taxon>
        <taxon>Gammaproteobacteria</taxon>
        <taxon>Oceanospirillales</taxon>
        <taxon>Halomonadaceae</taxon>
        <taxon>Vreelandella</taxon>
    </lineage>
</organism>
<dbReference type="AlphaFoldDB" id="A0A433LBG2"/>
<dbReference type="RefSeq" id="WP_126981612.1">
    <property type="nucleotide sequence ID" value="NZ_RZHD01000005.1"/>
</dbReference>
<gene>
    <name evidence="2" type="ORF">ELY37_08395</name>
</gene>
<reference evidence="2 3" key="1">
    <citation type="submission" date="2018-12" db="EMBL/GenBank/DDBJ databases">
        <title>three novel Halomonas strain isolated from plants.</title>
        <authorList>
            <person name="Sun C."/>
        </authorList>
    </citation>
    <scope>NUCLEOTIDE SEQUENCE [LARGE SCALE GENOMIC DNA]</scope>
    <source>
        <strain evidence="2 3">RC</strain>
    </source>
</reference>
<evidence type="ECO:0000313" key="2">
    <source>
        <dbReference type="EMBL" id="RUR46009.1"/>
    </source>
</evidence>
<protein>
    <submittedName>
        <fullName evidence="2">Uncharacterized protein</fullName>
    </submittedName>
</protein>
<accession>A0A433LBG2</accession>
<feature type="region of interest" description="Disordered" evidence="1">
    <location>
        <begin position="1"/>
        <end position="28"/>
    </location>
</feature>
<proteinExistence type="predicted"/>
<comment type="caution">
    <text evidence="2">The sequence shown here is derived from an EMBL/GenBank/DDBJ whole genome shotgun (WGS) entry which is preliminary data.</text>
</comment>
<dbReference type="EMBL" id="RZHD01000005">
    <property type="protein sequence ID" value="RUR46009.1"/>
    <property type="molecule type" value="Genomic_DNA"/>
</dbReference>
<evidence type="ECO:0000256" key="1">
    <source>
        <dbReference type="SAM" id="MobiDB-lite"/>
    </source>
</evidence>
<evidence type="ECO:0000313" key="3">
    <source>
        <dbReference type="Proteomes" id="UP000286912"/>
    </source>
</evidence>
<dbReference type="Proteomes" id="UP000286912">
    <property type="component" value="Unassembled WGS sequence"/>
</dbReference>
<keyword evidence="3" id="KW-1185">Reference proteome</keyword>
<name>A0A433LBG2_9GAMM</name>
<sequence length="84" mass="9716">MRHPRMTAPSRPGLATGPMLRRHINEPQPRTTEIVLLRRTTQPRQRYTRCSRGCAWRLTTRYSTCFFRVVGKTSLVASQTFGNP</sequence>